<proteinExistence type="predicted"/>
<sequence>MVYSKSHNWILDFLGGHNGMEIAIVLLLIVPLTAATPLRPTPRSDTDTVLPGGTVQASEVERSEVHTAGAACSNTEDHPISFRRQTSRTGCTETQHCSEVTSAPCSSARVPARDMPASQPGQQLIQHQQDKRERGVEKGP</sequence>
<evidence type="ECO:0000313" key="1">
    <source>
        <dbReference type="EMBL" id="TMS22065.1"/>
    </source>
</evidence>
<name>A0ACD3RRI7_LARCR</name>
<dbReference type="Proteomes" id="UP000793456">
    <property type="component" value="Chromosome II"/>
</dbReference>
<reference evidence="1" key="1">
    <citation type="submission" date="2018-11" db="EMBL/GenBank/DDBJ databases">
        <title>The sequence and de novo assembly of Larimichthys crocea genome using PacBio and Hi-C technologies.</title>
        <authorList>
            <person name="Xu P."/>
            <person name="Chen B."/>
            <person name="Zhou Z."/>
            <person name="Ke Q."/>
            <person name="Wu Y."/>
            <person name="Bai H."/>
            <person name="Pu F."/>
        </authorList>
    </citation>
    <scope>NUCLEOTIDE SEQUENCE</scope>
    <source>
        <tissue evidence="1">Muscle</tissue>
    </source>
</reference>
<evidence type="ECO:0000313" key="2">
    <source>
        <dbReference type="Proteomes" id="UP000793456"/>
    </source>
</evidence>
<accession>A0ACD3RRI7</accession>
<comment type="caution">
    <text evidence="1">The sequence shown here is derived from an EMBL/GenBank/DDBJ whole genome shotgun (WGS) entry which is preliminary data.</text>
</comment>
<keyword evidence="2" id="KW-1185">Reference proteome</keyword>
<protein>
    <submittedName>
        <fullName evidence="1">Uncharacterized protein</fullName>
    </submittedName>
</protein>
<gene>
    <name evidence="1" type="ORF">E3U43_012330</name>
</gene>
<organism evidence="1 2">
    <name type="scientific">Larimichthys crocea</name>
    <name type="common">Large yellow croaker</name>
    <name type="synonym">Pseudosciaena crocea</name>
    <dbReference type="NCBI Taxonomy" id="215358"/>
    <lineage>
        <taxon>Eukaryota</taxon>
        <taxon>Metazoa</taxon>
        <taxon>Chordata</taxon>
        <taxon>Craniata</taxon>
        <taxon>Vertebrata</taxon>
        <taxon>Euteleostomi</taxon>
        <taxon>Actinopterygii</taxon>
        <taxon>Neopterygii</taxon>
        <taxon>Teleostei</taxon>
        <taxon>Neoteleostei</taxon>
        <taxon>Acanthomorphata</taxon>
        <taxon>Eupercaria</taxon>
        <taxon>Sciaenidae</taxon>
        <taxon>Larimichthys</taxon>
    </lineage>
</organism>
<dbReference type="EMBL" id="CM011675">
    <property type="protein sequence ID" value="TMS22065.1"/>
    <property type="molecule type" value="Genomic_DNA"/>
</dbReference>